<protein>
    <submittedName>
        <fullName evidence="3">dTDP-glucose 4,6-dehydratase</fullName>
    </submittedName>
</protein>
<feature type="domain" description="NAD-dependent epimerase/dehydratase" evidence="2">
    <location>
        <begin position="3"/>
        <end position="241"/>
    </location>
</feature>
<proteinExistence type="inferred from homology"/>
<keyword evidence="4" id="KW-1185">Reference proteome</keyword>
<dbReference type="Gene3D" id="3.40.50.720">
    <property type="entry name" value="NAD(P)-binding Rossmann-like Domain"/>
    <property type="match status" value="1"/>
</dbReference>
<evidence type="ECO:0000259" key="2">
    <source>
        <dbReference type="Pfam" id="PF01370"/>
    </source>
</evidence>
<dbReference type="STRING" id="1202450.B586_14125"/>
<comment type="caution">
    <text evidence="3">The sequence shown here is derived from an EMBL/GenBank/DDBJ whole genome shotgun (WGS) entry which is preliminary data.</text>
</comment>
<dbReference type="PATRIC" id="fig|29311.18.peg.1679"/>
<dbReference type="InterPro" id="IPR045869">
    <property type="entry name" value="Arna-like_SDR_e"/>
</dbReference>
<evidence type="ECO:0000256" key="1">
    <source>
        <dbReference type="ARBA" id="ARBA00007637"/>
    </source>
</evidence>
<dbReference type="Proteomes" id="UP000036334">
    <property type="component" value="Unassembled WGS sequence"/>
</dbReference>
<evidence type="ECO:0000313" key="3">
    <source>
        <dbReference type="EMBL" id="KLO35297.1"/>
    </source>
</evidence>
<reference evidence="3 4" key="1">
    <citation type="submission" date="2015-05" db="EMBL/GenBank/DDBJ databases">
        <title>Genome sequence of Mycobacterium haemophilum.</title>
        <authorList>
            <person name="Greninger A.L."/>
            <person name="Cunningham G."/>
            <person name="Miller S."/>
        </authorList>
    </citation>
    <scope>NUCLEOTIDE SEQUENCE [LARGE SCALE GENOMIC DNA]</scope>
    <source>
        <strain evidence="4">UC1</strain>
    </source>
</reference>
<dbReference type="Pfam" id="PF01370">
    <property type="entry name" value="Epimerase"/>
    <property type="match status" value="1"/>
</dbReference>
<dbReference type="RefSeq" id="WP_047316013.1">
    <property type="nucleotide sequence ID" value="NZ_LDPQ01000019.1"/>
</dbReference>
<comment type="similarity">
    <text evidence="1">Belongs to the NAD(P)-dependent epimerase/dehydratase family.</text>
</comment>
<gene>
    <name evidence="3" type="ORF">ABH38_16455</name>
</gene>
<dbReference type="GO" id="GO:0016831">
    <property type="term" value="F:carboxy-lyase activity"/>
    <property type="evidence" value="ECO:0007669"/>
    <property type="project" value="InterPro"/>
</dbReference>
<dbReference type="InterPro" id="IPR001509">
    <property type="entry name" value="Epimerase_deHydtase"/>
</dbReference>
<sequence>MEILVTGGAGFQGSHLSESLLADGHWVTVLNTSSKSAIRNTNDFRSHERAAFISGSVTDGETVYRAVREHHVVFHLAANINVDQSLGDPESFLETNVMGTYRVLEAVRRYKNRLIYVSSCEVYGDGHNLKEGELLDERAELKPNSPYGASKAAADRLCYSYYRSYGLDVTIVRPFNIFGVRQKTGRFGALIPRLVRQAINGENLTVFGDGSATRDYLYVSDIVHAYNLVLQNTALRGQAINFASGKNTRVKDIAEYIAGKFDAKIARREARPGEVARFPANIDLAKSIGFKPEVDIWEGIDRYIEWAKDQPQYAYEQDGFSGVLSPR</sequence>
<dbReference type="OrthoDB" id="9801785at2"/>
<dbReference type="EMBL" id="LDPR01000016">
    <property type="protein sequence ID" value="KLO35297.1"/>
    <property type="molecule type" value="Genomic_DNA"/>
</dbReference>
<organism evidence="3 4">
    <name type="scientific">Mycobacterium haemophilum</name>
    <dbReference type="NCBI Taxonomy" id="29311"/>
    <lineage>
        <taxon>Bacteria</taxon>
        <taxon>Bacillati</taxon>
        <taxon>Actinomycetota</taxon>
        <taxon>Actinomycetes</taxon>
        <taxon>Mycobacteriales</taxon>
        <taxon>Mycobacteriaceae</taxon>
        <taxon>Mycobacterium</taxon>
    </lineage>
</organism>
<dbReference type="PANTHER" id="PTHR43000">
    <property type="entry name" value="DTDP-D-GLUCOSE 4,6-DEHYDRATASE-RELATED"/>
    <property type="match status" value="1"/>
</dbReference>
<dbReference type="AlphaFoldDB" id="A0A0I9TDY4"/>
<accession>A0A0I9TDY4</accession>
<name>A0A0I9TDY4_9MYCO</name>
<dbReference type="CDD" id="cd05257">
    <property type="entry name" value="Arna_like_SDR_e"/>
    <property type="match status" value="1"/>
</dbReference>
<dbReference type="Gene3D" id="3.90.25.10">
    <property type="entry name" value="UDP-galactose 4-epimerase, domain 1"/>
    <property type="match status" value="1"/>
</dbReference>
<dbReference type="SUPFAM" id="SSF51735">
    <property type="entry name" value="NAD(P)-binding Rossmann-fold domains"/>
    <property type="match status" value="1"/>
</dbReference>
<evidence type="ECO:0000313" key="4">
    <source>
        <dbReference type="Proteomes" id="UP000036334"/>
    </source>
</evidence>
<dbReference type="InterPro" id="IPR036291">
    <property type="entry name" value="NAD(P)-bd_dom_sf"/>
</dbReference>